<keyword evidence="3" id="KW-1185">Reference proteome</keyword>
<dbReference type="Proteomes" id="UP000593560">
    <property type="component" value="Unassembled WGS sequence"/>
</dbReference>
<name>A0A7J9I953_9ROSI</name>
<comment type="caution">
    <text evidence="2">The sequence shown here is derived from an EMBL/GenBank/DDBJ whole genome shotgun (WGS) entry which is preliminary data.</text>
</comment>
<organism evidence="2 3">
    <name type="scientific">Gossypium harknessii</name>
    <dbReference type="NCBI Taxonomy" id="34285"/>
    <lineage>
        <taxon>Eukaryota</taxon>
        <taxon>Viridiplantae</taxon>
        <taxon>Streptophyta</taxon>
        <taxon>Embryophyta</taxon>
        <taxon>Tracheophyta</taxon>
        <taxon>Spermatophyta</taxon>
        <taxon>Magnoliopsida</taxon>
        <taxon>eudicotyledons</taxon>
        <taxon>Gunneridae</taxon>
        <taxon>Pentapetalae</taxon>
        <taxon>rosids</taxon>
        <taxon>malvids</taxon>
        <taxon>Malvales</taxon>
        <taxon>Malvaceae</taxon>
        <taxon>Malvoideae</taxon>
        <taxon>Gossypium</taxon>
    </lineage>
</organism>
<feature type="region of interest" description="Disordered" evidence="1">
    <location>
        <begin position="1"/>
        <end position="39"/>
    </location>
</feature>
<proteinExistence type="predicted"/>
<feature type="compositionally biased region" description="Basic residues" evidence="1">
    <location>
        <begin position="1"/>
        <end position="11"/>
    </location>
</feature>
<dbReference type="AlphaFoldDB" id="A0A7J9I953"/>
<evidence type="ECO:0000256" key="1">
    <source>
        <dbReference type="SAM" id="MobiDB-lite"/>
    </source>
</evidence>
<protein>
    <submittedName>
        <fullName evidence="2">Uncharacterized protein</fullName>
    </submittedName>
</protein>
<accession>A0A7J9I953</accession>
<dbReference type="EMBL" id="JABFAD010319665">
    <property type="protein sequence ID" value="MBA0818669.1"/>
    <property type="molecule type" value="Genomic_DNA"/>
</dbReference>
<feature type="region of interest" description="Disordered" evidence="1">
    <location>
        <begin position="56"/>
        <end position="94"/>
    </location>
</feature>
<reference evidence="2 3" key="1">
    <citation type="journal article" date="2019" name="Genome Biol. Evol.">
        <title>Insights into the evolution of the New World diploid cottons (Gossypium, subgenus Houzingenia) based on genome sequencing.</title>
        <authorList>
            <person name="Grover C.E."/>
            <person name="Arick M.A. 2nd"/>
            <person name="Thrash A."/>
            <person name="Conover J.L."/>
            <person name="Sanders W.S."/>
            <person name="Peterson D.G."/>
            <person name="Frelichowski J.E."/>
            <person name="Scheffler J.A."/>
            <person name="Scheffler B.E."/>
            <person name="Wendel J.F."/>
        </authorList>
    </citation>
    <scope>NUCLEOTIDE SEQUENCE [LARGE SCALE GENOMIC DNA]</scope>
    <source>
        <strain evidence="2">0</strain>
        <tissue evidence="2">Leaf</tissue>
    </source>
</reference>
<evidence type="ECO:0000313" key="2">
    <source>
        <dbReference type="EMBL" id="MBA0818669.1"/>
    </source>
</evidence>
<sequence length="171" mass="18860">MEKILDRKKKTSSSSHLLHCRTAAGRRLPSPPFPPHSGADRSLILLSLSSLPNRGQLPIRLPSPPVPPHSDADRTKPPQHRIRLPSPSPLPINPHFDGVRNSGATRYFKKPFVFYTLRLVTAEPPPLRSHLPSPSLPFLSRSGPVRQSVLVLMTTGTSKKVQKPISSSLLM</sequence>
<evidence type="ECO:0000313" key="3">
    <source>
        <dbReference type="Proteomes" id="UP000593560"/>
    </source>
</evidence>
<gene>
    <name evidence="2" type="ORF">Gohar_022212</name>
</gene>